<dbReference type="InterPro" id="IPR004252">
    <property type="entry name" value="Probable_transposase_24"/>
</dbReference>
<feature type="compositionally biased region" description="Polar residues" evidence="1">
    <location>
        <begin position="370"/>
        <end position="389"/>
    </location>
</feature>
<comment type="caution">
    <text evidence="2">The sequence shown here is derived from an EMBL/GenBank/DDBJ whole genome shotgun (WGS) entry which is preliminary data.</text>
</comment>
<feature type="compositionally biased region" description="Basic and acidic residues" evidence="1">
    <location>
        <begin position="69"/>
        <end position="80"/>
    </location>
</feature>
<dbReference type="Proteomes" id="UP000289738">
    <property type="component" value="Chromosome B10"/>
</dbReference>
<gene>
    <name evidence="2" type="ORF">Ahy_B10g101240</name>
</gene>
<name>A0A444WYX6_ARAHY</name>
<dbReference type="Pfam" id="PF03004">
    <property type="entry name" value="Transposase_24"/>
    <property type="match status" value="1"/>
</dbReference>
<organism evidence="2 3">
    <name type="scientific">Arachis hypogaea</name>
    <name type="common">Peanut</name>
    <dbReference type="NCBI Taxonomy" id="3818"/>
    <lineage>
        <taxon>Eukaryota</taxon>
        <taxon>Viridiplantae</taxon>
        <taxon>Streptophyta</taxon>
        <taxon>Embryophyta</taxon>
        <taxon>Tracheophyta</taxon>
        <taxon>Spermatophyta</taxon>
        <taxon>Magnoliopsida</taxon>
        <taxon>eudicotyledons</taxon>
        <taxon>Gunneridae</taxon>
        <taxon>Pentapetalae</taxon>
        <taxon>rosids</taxon>
        <taxon>fabids</taxon>
        <taxon>Fabales</taxon>
        <taxon>Fabaceae</taxon>
        <taxon>Papilionoideae</taxon>
        <taxon>50 kb inversion clade</taxon>
        <taxon>dalbergioids sensu lato</taxon>
        <taxon>Dalbergieae</taxon>
        <taxon>Pterocarpus clade</taxon>
        <taxon>Arachis</taxon>
    </lineage>
</organism>
<feature type="region of interest" description="Disordered" evidence="1">
    <location>
        <begin position="1"/>
        <end position="93"/>
    </location>
</feature>
<dbReference type="EMBL" id="SDMP01000020">
    <property type="protein sequence ID" value="RYQ82664.1"/>
    <property type="molecule type" value="Genomic_DNA"/>
</dbReference>
<evidence type="ECO:0000313" key="3">
    <source>
        <dbReference type="Proteomes" id="UP000289738"/>
    </source>
</evidence>
<evidence type="ECO:0000256" key="1">
    <source>
        <dbReference type="SAM" id="MobiDB-lite"/>
    </source>
</evidence>
<feature type="compositionally biased region" description="Polar residues" evidence="1">
    <location>
        <begin position="26"/>
        <end position="39"/>
    </location>
</feature>
<reference evidence="2 3" key="1">
    <citation type="submission" date="2019-01" db="EMBL/GenBank/DDBJ databases">
        <title>Sequencing of cultivated peanut Arachis hypogaea provides insights into genome evolution and oil improvement.</title>
        <authorList>
            <person name="Chen X."/>
        </authorList>
    </citation>
    <scope>NUCLEOTIDE SEQUENCE [LARGE SCALE GENOMIC DNA]</scope>
    <source>
        <strain evidence="3">cv. Fuhuasheng</strain>
        <tissue evidence="2">Leaves</tissue>
    </source>
</reference>
<keyword evidence="3" id="KW-1185">Reference proteome</keyword>
<feature type="compositionally biased region" description="Acidic residues" evidence="1">
    <location>
        <begin position="81"/>
        <end position="93"/>
    </location>
</feature>
<sequence length="389" mass="44236">MPRKSWYNIIREPPENAETNSKTEETTVGSMTRGPQISREQPRDRAPPFLSSSNRAPASRINESFRAPCNDKRLAPSMDDHESEDEDYDPETDEVLSFDDHTDDLFAAQEAESQNNDEKCKDTDYWNVTIIDSNFFFIYFLEDGVRKQSKLSMKEAIALPSNTKIILPFNKEMQSISQATGLFSGFLGSLGADYYQFPIYEESWKYVNKTKKEHAYDMIKKKCKQNALNWSKQLYTHTGGFKTLARKKDEVEKEQGRPVTRRELFIITHKKKMARISIPMRVLLVKQLRILRGSAGPCPTQVFGNAIEQPSGSGEKNEEYERRIAELTAKIEEEQAKRQSTGKVWGYIIQQQGGNLPADVAAVLDDLGSIPTSSRARPTSSGNHDSQQK</sequence>
<dbReference type="AlphaFoldDB" id="A0A444WYX6"/>
<protein>
    <submittedName>
        <fullName evidence="2">Uncharacterized protein</fullName>
    </submittedName>
</protein>
<evidence type="ECO:0000313" key="2">
    <source>
        <dbReference type="EMBL" id="RYQ82664.1"/>
    </source>
</evidence>
<feature type="region of interest" description="Disordered" evidence="1">
    <location>
        <begin position="369"/>
        <end position="389"/>
    </location>
</feature>
<proteinExistence type="predicted"/>
<accession>A0A444WYX6</accession>